<dbReference type="EMBL" id="JBHUFF010000022">
    <property type="protein sequence ID" value="MFD1800530.1"/>
    <property type="molecule type" value="Genomic_DNA"/>
</dbReference>
<proteinExistence type="predicted"/>
<name>A0ABW4NRB8_9LACT</name>
<dbReference type="RefSeq" id="WP_058918714.1">
    <property type="nucleotide sequence ID" value="NZ_JBHSQC010000002.1"/>
</dbReference>
<gene>
    <name evidence="1" type="ORF">ACFSBK_11785</name>
</gene>
<reference evidence="2" key="1">
    <citation type="journal article" date="2019" name="Int. J. Syst. Evol. Microbiol.">
        <title>The Global Catalogue of Microorganisms (GCM) 10K type strain sequencing project: providing services to taxonomists for standard genome sequencing and annotation.</title>
        <authorList>
            <consortium name="The Broad Institute Genomics Platform"/>
            <consortium name="The Broad Institute Genome Sequencing Center for Infectious Disease"/>
            <person name="Wu L."/>
            <person name="Ma J."/>
        </authorList>
    </citation>
    <scope>NUCLEOTIDE SEQUENCE [LARGE SCALE GENOMIC DNA]</scope>
    <source>
        <strain evidence="2">KCTC 42143</strain>
    </source>
</reference>
<dbReference type="Proteomes" id="UP001597285">
    <property type="component" value="Unassembled WGS sequence"/>
</dbReference>
<sequence>MKEKHTQHPQKWTGLKPTRFNKYRSWINNQKPGICGTYVSAVLLHDVYLHTYGLNVSKTSLLTGLKTVIDETFAYRGTFPWDLWHGLNVVLKYNPDYHARMSFIPDKKVVELLDRPDPLPVAVGTARLLGSSYKNHWVVVYAYGYDPNGKLYFKAYDNHGRSAAILPASQTFGCVWLQNKKTKKDKR</sequence>
<protein>
    <submittedName>
        <fullName evidence="1">Dihydrolipoamide dehydrogenase</fullName>
    </submittedName>
</protein>
<accession>A0ABW4NRB8</accession>
<evidence type="ECO:0000313" key="2">
    <source>
        <dbReference type="Proteomes" id="UP001597285"/>
    </source>
</evidence>
<evidence type="ECO:0000313" key="1">
    <source>
        <dbReference type="EMBL" id="MFD1800530.1"/>
    </source>
</evidence>
<comment type="caution">
    <text evidence="1">The sequence shown here is derived from an EMBL/GenBank/DDBJ whole genome shotgun (WGS) entry which is preliminary data.</text>
</comment>
<keyword evidence="2" id="KW-1185">Reference proteome</keyword>
<organism evidence="1 2">
    <name type="scientific">Carnobacterium antarcticum</name>
    <dbReference type="NCBI Taxonomy" id="2126436"/>
    <lineage>
        <taxon>Bacteria</taxon>
        <taxon>Bacillati</taxon>
        <taxon>Bacillota</taxon>
        <taxon>Bacilli</taxon>
        <taxon>Lactobacillales</taxon>
        <taxon>Carnobacteriaceae</taxon>
        <taxon>Carnobacterium</taxon>
    </lineage>
</organism>